<accession>A0A6P6XVU0</accession>
<dbReference type="CTD" id="440138"/>
<evidence type="ECO:0000256" key="11">
    <source>
        <dbReference type="ARBA" id="ARBA00023136"/>
    </source>
</evidence>
<dbReference type="InParanoid" id="A0A6P6XVU0"/>
<keyword evidence="17" id="KW-1185">Reference proteome</keyword>
<evidence type="ECO:0000256" key="4">
    <source>
        <dbReference type="ARBA" id="ARBA00012645"/>
    </source>
</evidence>
<feature type="domain" description="ALG11 mannosyltransferase N-terminal" evidence="16">
    <location>
        <begin position="38"/>
        <end position="247"/>
    </location>
</feature>
<reference evidence="18" key="1">
    <citation type="submission" date="2025-08" db="UniProtKB">
        <authorList>
            <consortium name="RefSeq"/>
        </authorList>
    </citation>
    <scope>IDENTIFICATION</scope>
    <source>
        <strain evidence="18">Airmid</strain>
    </source>
</reference>
<sequence>MFLFIIVGILLPIYFLKLYVSYKHQKIRTQYSVNGNDKTVAFFHPFCNAGGGGERVLWSAIKALHHQYPHHSYIIYSDRYNVEPSTIIRKANQTFRLELDEEIMNVHFIQLRLCWLLLAKYYPIFTLLGQNIGSLIVGLEAMLRCPPDIYIDTIGASFTYPLFRWFGSAKVATYTHYPMISTDMLQVVADNRSTFNNRPLIARSRFLTKIKLVYYHLLACCYRMAGNSANVVMVNSTWTRNHIEQLWNRTVAVVYPPCNVDNLRSLGLTNKKNNMIISLSQFRPEKNQKLQLQSISRMIDILPKNESSEKPLLVMIGSCRNEEDEQLAQNLKKQSIELGIENCVEFKLNIVYDEMIRLMEEASMAIHTMTNEHFGISVVEFLAAGLITVAHNSGGPKLDIINENETGFLADDCDQFAHQLYRIMKLSDDDKHKIRLKARKSMEKFSQQNFEQSFRQQMSLLL</sequence>
<keyword evidence="11" id="KW-0472">Membrane</keyword>
<dbReference type="FunCoup" id="A0A6P6XVU0">
    <property type="interactions" value="1362"/>
</dbReference>
<evidence type="ECO:0000256" key="10">
    <source>
        <dbReference type="ARBA" id="ARBA00022989"/>
    </source>
</evidence>
<dbReference type="InterPro" id="IPR001296">
    <property type="entry name" value="Glyco_trans_1"/>
</dbReference>
<dbReference type="KEGG" id="dpte:113791508"/>
<evidence type="ECO:0000313" key="17">
    <source>
        <dbReference type="Proteomes" id="UP000515146"/>
    </source>
</evidence>
<evidence type="ECO:0000256" key="8">
    <source>
        <dbReference type="ARBA" id="ARBA00022692"/>
    </source>
</evidence>
<dbReference type="InterPro" id="IPR038013">
    <property type="entry name" value="ALG11"/>
</dbReference>
<evidence type="ECO:0000256" key="12">
    <source>
        <dbReference type="ARBA" id="ARBA00045065"/>
    </source>
</evidence>
<evidence type="ECO:0000256" key="5">
    <source>
        <dbReference type="ARBA" id="ARBA00022018"/>
    </source>
</evidence>
<evidence type="ECO:0000256" key="3">
    <source>
        <dbReference type="ARBA" id="ARBA00009481"/>
    </source>
</evidence>
<protein>
    <recommendedName>
        <fullName evidence="5 14">GDP-Man:Man(3)GlcNAc(2)-PP-Dol alpha-1,2-mannosyltransferase</fullName>
        <ecNumber evidence="4 14">2.4.1.131</ecNumber>
    </recommendedName>
</protein>
<dbReference type="Gene3D" id="3.40.50.2000">
    <property type="entry name" value="Glycogen Phosphorylase B"/>
    <property type="match status" value="1"/>
</dbReference>
<dbReference type="Proteomes" id="UP000515146">
    <property type="component" value="Unplaced"/>
</dbReference>
<dbReference type="SUPFAM" id="SSF53756">
    <property type="entry name" value="UDP-Glycosyltransferase/glycogen phosphorylase"/>
    <property type="match status" value="1"/>
</dbReference>
<dbReference type="UniPathway" id="UPA00378"/>
<dbReference type="RefSeq" id="XP_027197098.1">
    <property type="nucleotide sequence ID" value="XM_027341297.1"/>
</dbReference>
<dbReference type="Pfam" id="PF15924">
    <property type="entry name" value="ALG11_N"/>
    <property type="match status" value="1"/>
</dbReference>
<name>A0A6P6XVU0_DERPT</name>
<evidence type="ECO:0000256" key="13">
    <source>
        <dbReference type="ARBA" id="ARBA00045128"/>
    </source>
</evidence>
<evidence type="ECO:0000256" key="1">
    <source>
        <dbReference type="ARBA" id="ARBA00004389"/>
    </source>
</evidence>
<evidence type="ECO:0000256" key="7">
    <source>
        <dbReference type="ARBA" id="ARBA00022679"/>
    </source>
</evidence>
<dbReference type="OMA" id="ARLYGWV"/>
<keyword evidence="7 14" id="KW-0808">Transferase</keyword>
<dbReference type="AlphaFoldDB" id="A0A6P6XVU0"/>
<keyword evidence="10" id="KW-1133">Transmembrane helix</keyword>
<dbReference type="GO" id="GO:0004377">
    <property type="term" value="F:GDP-Man:Man(3)GlcNAc(2)-PP-Dol alpha-1,2-mannosyltransferase activity"/>
    <property type="evidence" value="ECO:0007669"/>
    <property type="project" value="UniProtKB-UniRule"/>
</dbReference>
<dbReference type="InterPro" id="IPR031814">
    <property type="entry name" value="ALG11_N"/>
</dbReference>
<evidence type="ECO:0000259" key="15">
    <source>
        <dbReference type="Pfam" id="PF00534"/>
    </source>
</evidence>
<dbReference type="GO" id="GO:0005789">
    <property type="term" value="C:endoplasmic reticulum membrane"/>
    <property type="evidence" value="ECO:0007669"/>
    <property type="project" value="UniProtKB-SubCell"/>
</dbReference>
<gene>
    <name evidence="18" type="primary">LOC113791508</name>
</gene>
<dbReference type="CDD" id="cd03806">
    <property type="entry name" value="GT4_ALG11-like"/>
    <property type="match status" value="1"/>
</dbReference>
<evidence type="ECO:0000256" key="6">
    <source>
        <dbReference type="ARBA" id="ARBA00022676"/>
    </source>
</evidence>
<dbReference type="OrthoDB" id="2276068at2759"/>
<keyword evidence="6 14" id="KW-0328">Glycosyltransferase</keyword>
<evidence type="ECO:0000256" key="9">
    <source>
        <dbReference type="ARBA" id="ARBA00022824"/>
    </source>
</evidence>
<comment type="catalytic activity">
    <reaction evidence="12 14">
        <text>an alpha-D-Man-(1-&gt;3)-[alpha-D-Man-(1-&gt;6)]-beta-D-Man-(1-&gt;4)-beta-D-GlcNAc-(1-&gt;4)-alpha-D-GlcNAc-diphospho-di-trans,poly-cis-dolichol + 2 GDP-alpha-D-mannose = an alpha-D-Man-(1-&gt;2)-alpha-D-Man-(1-&gt;2)-alpha-D-Man-(1-&gt;3)-[alpha-D-Man-(1-&gt;6)]-beta-D-Man-(1-&gt;4)-beta-D-GlcNAc-(1-&gt;4)-alpha-D-GlcNAc-diphospho-di-trans,poly-cis-dolichol + 2 GDP + 2 H(+)</text>
        <dbReference type="Rhea" id="RHEA:29523"/>
        <dbReference type="Rhea" id="RHEA-COMP:19515"/>
        <dbReference type="Rhea" id="RHEA-COMP:19516"/>
        <dbReference type="ChEBI" id="CHEBI:15378"/>
        <dbReference type="ChEBI" id="CHEBI:57527"/>
        <dbReference type="ChEBI" id="CHEBI:58189"/>
        <dbReference type="ChEBI" id="CHEBI:132511"/>
        <dbReference type="ChEBI" id="CHEBI:132515"/>
        <dbReference type="EC" id="2.4.1.131"/>
    </reaction>
    <physiologicalReaction direction="left-to-right" evidence="12 14">
        <dbReference type="Rhea" id="RHEA:29524"/>
    </physiologicalReaction>
</comment>
<dbReference type="PANTHER" id="PTHR45919">
    <property type="entry name" value="GDP-MAN:MAN(3)GLCNAC(2)-PP-DOL ALPHA-1,2-MANNOSYLTRANSFERASE"/>
    <property type="match status" value="1"/>
</dbReference>
<dbReference type="Pfam" id="PF00534">
    <property type="entry name" value="Glycos_transf_1"/>
    <property type="match status" value="1"/>
</dbReference>
<keyword evidence="9 14" id="KW-0256">Endoplasmic reticulum</keyword>
<evidence type="ECO:0000256" key="14">
    <source>
        <dbReference type="RuleBase" id="RU367051"/>
    </source>
</evidence>
<feature type="domain" description="Glycosyl transferase family 1" evidence="15">
    <location>
        <begin position="268"/>
        <end position="440"/>
    </location>
</feature>
<evidence type="ECO:0000256" key="2">
    <source>
        <dbReference type="ARBA" id="ARBA00004922"/>
    </source>
</evidence>
<dbReference type="PANTHER" id="PTHR45919:SF1">
    <property type="entry name" value="GDP-MAN:MAN(3)GLCNAC(2)-PP-DOL ALPHA-1,2-MANNOSYLTRANSFERASE"/>
    <property type="match status" value="1"/>
</dbReference>
<dbReference type="GO" id="GO:0006487">
    <property type="term" value="P:protein N-linked glycosylation"/>
    <property type="evidence" value="ECO:0007669"/>
    <property type="project" value="TreeGrafter"/>
</dbReference>
<keyword evidence="8" id="KW-0812">Transmembrane</keyword>
<comment type="function">
    <text evidence="13">GDP-Man:Man(3)GlcNAc(2)-PP-Dol alpha-1,2-mannosyltransferase that operates in the biosynthetic pathway of dolichol-linked oligosaccharides, the glycan precursors employed in protein asparagine (N)-glycosylation. The assembly of dolichol-linked oligosaccharides begins on the cytosolic side of the endoplasmic reticulum membrane and finishes in its lumen. The sequential addition of sugars to dolichol pyrophosphate produces dolichol-linked oligosaccharides containing fourteen sugars, including two GlcNAcs, nine mannoses and three glucoses. Once assembled, the oligosaccharide is transferred from the lipid to nascent proteins by oligosaccharyltransferases. Catalyzes, on the cytoplasmic face of the endoplasmic reticulum, the addition of the fourth and fifth mannose residues to the dolichol-linked oligosaccharide chain, to produce Man(5)GlcNAc(2)-PP-dolichol core oligosaccharide. Man(5)GlcNAc(2)-PP-dolichol is a substrate for ALG3, the following enzyme in the biosynthetic pathway.</text>
</comment>
<proteinExistence type="inferred from homology"/>
<comment type="pathway">
    <text evidence="2 14">Protein modification; protein glycosylation.</text>
</comment>
<comment type="similarity">
    <text evidence="3 14">Belongs to the glycosyltransferase group 1 family. Glycosyltransferase 4 subfamily.</text>
</comment>
<organism evidence="17 18">
    <name type="scientific">Dermatophagoides pteronyssinus</name>
    <name type="common">European house dust mite</name>
    <dbReference type="NCBI Taxonomy" id="6956"/>
    <lineage>
        <taxon>Eukaryota</taxon>
        <taxon>Metazoa</taxon>
        <taxon>Ecdysozoa</taxon>
        <taxon>Arthropoda</taxon>
        <taxon>Chelicerata</taxon>
        <taxon>Arachnida</taxon>
        <taxon>Acari</taxon>
        <taxon>Acariformes</taxon>
        <taxon>Sarcoptiformes</taxon>
        <taxon>Astigmata</taxon>
        <taxon>Psoroptidia</taxon>
        <taxon>Analgoidea</taxon>
        <taxon>Pyroglyphidae</taxon>
        <taxon>Dermatophagoidinae</taxon>
        <taxon>Dermatophagoides</taxon>
    </lineage>
</organism>
<evidence type="ECO:0000313" key="18">
    <source>
        <dbReference type="RefSeq" id="XP_027197098.1"/>
    </source>
</evidence>
<comment type="subcellular location">
    <subcellularLocation>
        <location evidence="1">Endoplasmic reticulum membrane</location>
        <topology evidence="1">Single-pass membrane protein</topology>
    </subcellularLocation>
</comment>
<dbReference type="EC" id="2.4.1.131" evidence="4 14"/>
<evidence type="ECO:0000259" key="16">
    <source>
        <dbReference type="Pfam" id="PF15924"/>
    </source>
</evidence>